<proteinExistence type="predicted"/>
<accession>A0ABY6J9R8</accession>
<evidence type="ECO:0000313" key="1">
    <source>
        <dbReference type="EMBL" id="UYU30514.1"/>
    </source>
</evidence>
<dbReference type="RefSeq" id="WP_264384262.1">
    <property type="nucleotide sequence ID" value="NZ_CP074352.1"/>
</dbReference>
<organism evidence="1 2">
    <name type="scientific">Siccibacter colletis</name>
    <dbReference type="NCBI Taxonomy" id="1505757"/>
    <lineage>
        <taxon>Bacteria</taxon>
        <taxon>Pseudomonadati</taxon>
        <taxon>Pseudomonadota</taxon>
        <taxon>Gammaproteobacteria</taxon>
        <taxon>Enterobacterales</taxon>
        <taxon>Enterobacteriaceae</taxon>
        <taxon>Siccibacter</taxon>
    </lineage>
</organism>
<protein>
    <submittedName>
        <fullName evidence="1">Uncharacterized protein</fullName>
    </submittedName>
</protein>
<dbReference type="Proteomes" id="UP001156318">
    <property type="component" value="Chromosome"/>
</dbReference>
<sequence>MTNLHNDLMNAVSQSKSRLENVARTFLNDLSNYLSLPNAIAKHITIEADESYNPRNIYFTFPDFAKKIQLHDQLTWQGGGDLELILSLTNPSNGNLIVSFAINPRGETIVHYPGEEPYQLGVRIQHGHDAFLSCVVSGCLKAKLFQ</sequence>
<keyword evidence="2" id="KW-1185">Reference proteome</keyword>
<evidence type="ECO:0000313" key="2">
    <source>
        <dbReference type="Proteomes" id="UP001156318"/>
    </source>
</evidence>
<reference evidence="1 2" key="1">
    <citation type="submission" date="2021-05" db="EMBL/GenBank/DDBJ databases">
        <title>Isolation, identification, and the growth promoting effects of Pantoea dispersa strain YSD J2 from the aboveground leaves of Cyperus esculentus L.Var. Sativus.</title>
        <authorList>
            <person name="Wang S."/>
            <person name="Tang X.M."/>
            <person name="Huang Y.N."/>
        </authorList>
    </citation>
    <scope>NUCLEOTIDE SEQUENCE [LARGE SCALE GENOMIC DNA]</scope>
    <source>
        <strain evidence="2">YSD YN2</strain>
    </source>
</reference>
<dbReference type="EMBL" id="CP074352">
    <property type="protein sequence ID" value="UYU30514.1"/>
    <property type="molecule type" value="Genomic_DNA"/>
</dbReference>
<gene>
    <name evidence="1" type="ORF">KFZ77_11505</name>
</gene>
<name>A0ABY6J9R8_9ENTR</name>